<keyword evidence="1" id="KW-0472">Membrane</keyword>
<dbReference type="RefSeq" id="WP_085030271.1">
    <property type="nucleotide sequence ID" value="NZ_CP020772.1"/>
</dbReference>
<keyword evidence="1" id="KW-1133">Transmembrane helix</keyword>
<sequence length="120" mass="13473">MFTYDSFVTDGAFTLMRPVFVLLLCIMLALFFIILFPRLRRRFTNGLSVVGLSVVSLAVSCQLLYYSGIIVDEFGLGGDEISTYLFLLIAAFASLNSFIYFVLKSENFPKRTMPANKGNI</sequence>
<accession>A0A1W5ZX09</accession>
<name>A0A1W5ZX09_9BACI</name>
<feature type="transmembrane region" description="Helical" evidence="1">
    <location>
        <begin position="81"/>
        <end position="103"/>
    </location>
</feature>
<dbReference type="STRING" id="402384.HM131_13550"/>
<dbReference type="OrthoDB" id="2902278at2"/>
<protein>
    <submittedName>
        <fullName evidence="2">Uncharacterized protein</fullName>
    </submittedName>
</protein>
<gene>
    <name evidence="2" type="ORF">HM131_13550</name>
</gene>
<proteinExistence type="predicted"/>
<dbReference type="AlphaFoldDB" id="A0A1W5ZX09"/>
<keyword evidence="1" id="KW-0812">Transmembrane</keyword>
<feature type="transmembrane region" description="Helical" evidence="1">
    <location>
        <begin position="47"/>
        <end position="69"/>
    </location>
</feature>
<evidence type="ECO:0000313" key="2">
    <source>
        <dbReference type="EMBL" id="ARI77810.1"/>
    </source>
</evidence>
<organism evidence="2 3">
    <name type="scientific">Halobacillus mangrovi</name>
    <dbReference type="NCBI Taxonomy" id="402384"/>
    <lineage>
        <taxon>Bacteria</taxon>
        <taxon>Bacillati</taxon>
        <taxon>Bacillota</taxon>
        <taxon>Bacilli</taxon>
        <taxon>Bacillales</taxon>
        <taxon>Bacillaceae</taxon>
        <taxon>Halobacillus</taxon>
    </lineage>
</organism>
<dbReference type="KEGG" id="hmn:HM131_13550"/>
<reference evidence="2 3" key="1">
    <citation type="submission" date="2017-04" db="EMBL/GenBank/DDBJ databases">
        <title>The whole genome sequencing and assembly of Halobacillus mangrovi strain.</title>
        <authorList>
            <person name="Lee S.-J."/>
            <person name="Park M.-K."/>
            <person name="Kim J.-Y."/>
            <person name="Lee Y.-J."/>
            <person name="Yi H."/>
            <person name="Bahn Y.-S."/>
            <person name="Kim J.F."/>
            <person name="Lee D.-W."/>
        </authorList>
    </citation>
    <scope>NUCLEOTIDE SEQUENCE [LARGE SCALE GENOMIC DNA]</scope>
    <source>
        <strain evidence="2 3">KTB 131</strain>
    </source>
</reference>
<feature type="transmembrane region" description="Helical" evidence="1">
    <location>
        <begin position="15"/>
        <end position="35"/>
    </location>
</feature>
<evidence type="ECO:0000313" key="3">
    <source>
        <dbReference type="Proteomes" id="UP000192527"/>
    </source>
</evidence>
<keyword evidence="3" id="KW-1185">Reference proteome</keyword>
<dbReference type="Proteomes" id="UP000192527">
    <property type="component" value="Chromosome"/>
</dbReference>
<evidence type="ECO:0000256" key="1">
    <source>
        <dbReference type="SAM" id="Phobius"/>
    </source>
</evidence>
<dbReference type="EMBL" id="CP020772">
    <property type="protein sequence ID" value="ARI77810.1"/>
    <property type="molecule type" value="Genomic_DNA"/>
</dbReference>